<feature type="transmembrane region" description="Helical" evidence="2">
    <location>
        <begin position="266"/>
        <end position="284"/>
    </location>
</feature>
<dbReference type="EMBL" id="CAJJDN010000029">
    <property type="protein sequence ID" value="CAD8072172.1"/>
    <property type="molecule type" value="Genomic_DNA"/>
</dbReference>
<reference evidence="3" key="1">
    <citation type="submission" date="2021-01" db="EMBL/GenBank/DDBJ databases">
        <authorList>
            <consortium name="Genoscope - CEA"/>
            <person name="William W."/>
        </authorList>
    </citation>
    <scope>NUCLEOTIDE SEQUENCE</scope>
</reference>
<feature type="transmembrane region" description="Helical" evidence="2">
    <location>
        <begin position="290"/>
        <end position="314"/>
    </location>
</feature>
<feature type="coiled-coil region" evidence="1">
    <location>
        <begin position="965"/>
        <end position="992"/>
    </location>
</feature>
<dbReference type="PANTHER" id="PTHR31600">
    <property type="entry name" value="TINY MACROCYSTS PROTEIN B-RELATED"/>
    <property type="match status" value="1"/>
</dbReference>
<evidence type="ECO:0000313" key="3">
    <source>
        <dbReference type="EMBL" id="CAD8072172.1"/>
    </source>
</evidence>
<name>A0A8S1M0W5_9CILI</name>
<evidence type="ECO:0000256" key="2">
    <source>
        <dbReference type="SAM" id="Phobius"/>
    </source>
</evidence>
<protein>
    <recommendedName>
        <fullName evidence="5">Transmembrane protein</fullName>
    </recommendedName>
</protein>
<evidence type="ECO:0008006" key="5">
    <source>
        <dbReference type="Google" id="ProtNLM"/>
    </source>
</evidence>
<feature type="transmembrane region" description="Helical" evidence="2">
    <location>
        <begin position="167"/>
        <end position="188"/>
    </location>
</feature>
<keyword evidence="2" id="KW-0812">Transmembrane</keyword>
<accession>A0A8S1M0W5</accession>
<dbReference type="InterPro" id="IPR052994">
    <property type="entry name" value="Tiny_macrocysts_regulators"/>
</dbReference>
<feature type="transmembrane region" description="Helical" evidence="2">
    <location>
        <begin position="136"/>
        <end position="161"/>
    </location>
</feature>
<organism evidence="3 4">
    <name type="scientific">Paramecium sonneborni</name>
    <dbReference type="NCBI Taxonomy" id="65129"/>
    <lineage>
        <taxon>Eukaryota</taxon>
        <taxon>Sar</taxon>
        <taxon>Alveolata</taxon>
        <taxon>Ciliophora</taxon>
        <taxon>Intramacronucleata</taxon>
        <taxon>Oligohymenophorea</taxon>
        <taxon>Peniculida</taxon>
        <taxon>Parameciidae</taxon>
        <taxon>Paramecium</taxon>
    </lineage>
</organism>
<keyword evidence="2" id="KW-0472">Membrane</keyword>
<evidence type="ECO:0000256" key="1">
    <source>
        <dbReference type="SAM" id="Coils"/>
    </source>
</evidence>
<comment type="caution">
    <text evidence="3">The sequence shown here is derived from an EMBL/GenBank/DDBJ whole genome shotgun (WGS) entry which is preliminary data.</text>
</comment>
<feature type="transmembrane region" description="Helical" evidence="2">
    <location>
        <begin position="1316"/>
        <end position="1338"/>
    </location>
</feature>
<feature type="transmembrane region" description="Helical" evidence="2">
    <location>
        <begin position="1635"/>
        <end position="1654"/>
    </location>
</feature>
<keyword evidence="2" id="KW-1133">Transmembrane helix</keyword>
<feature type="transmembrane region" description="Helical" evidence="2">
    <location>
        <begin position="234"/>
        <end position="254"/>
    </location>
</feature>
<feature type="transmembrane region" description="Helical" evidence="2">
    <location>
        <begin position="1421"/>
        <end position="1441"/>
    </location>
</feature>
<keyword evidence="1" id="KW-0175">Coiled coil</keyword>
<dbReference type="PANTHER" id="PTHR31600:SF2">
    <property type="entry name" value="GAMETE ENRICHED GENE 10 PROTEIN-RELATED"/>
    <property type="match status" value="1"/>
</dbReference>
<feature type="transmembrane region" description="Helical" evidence="2">
    <location>
        <begin position="94"/>
        <end position="115"/>
    </location>
</feature>
<dbReference type="Proteomes" id="UP000692954">
    <property type="component" value="Unassembled WGS sequence"/>
</dbReference>
<dbReference type="OrthoDB" id="299087at2759"/>
<evidence type="ECO:0000313" key="4">
    <source>
        <dbReference type="Proteomes" id="UP000692954"/>
    </source>
</evidence>
<keyword evidence="4" id="KW-1185">Reference proteome</keyword>
<proteinExistence type="predicted"/>
<gene>
    <name evidence="3" type="ORF">PSON_ATCC_30995.1.T0290019</name>
</gene>
<feature type="transmembrane region" description="Helical" evidence="2">
    <location>
        <begin position="411"/>
        <end position="430"/>
    </location>
</feature>
<feature type="transmembrane region" description="Helical" evidence="2">
    <location>
        <begin position="209"/>
        <end position="228"/>
    </location>
</feature>
<sequence>MITQLTKKGHINSKVFILERMLHLYYFVSLQQIIFYLISILGDLQSITFLWVPIFESKKLTFFSNKINYESFIIYLSRIDELINYQFDPSLQYYFIPLLIQIFMFFVPLFILIYLQSKQRILKLTIVNCYLKFSSMLFQIFLTYLFIPFMILCAQSIIMTLNQNKSIFNIIFTSFSLVLTIFIAIINIMLNRETIDLKVNRFQKFNQTFLDYLQIIIQILQIFVYSIIKNEINGLTLQSILVLTISLINALQVFQYEYTDIIRVKISLIIQSFGFTSSIYHLIMNLQQDSIALFTNTGIILIFISLSKLLIIFYNHREYNLQNNIIQIKQYQIIKFYLSRLITDDISKNEKKINNSIILNWINKIVQQNTNDSQAKSTYLNILTSQNLDAFIQKKLKQYVKSISKAKGFDLHYVALLYHFGFSNLALIQINSLINKQLIQTKYKGFIGDVDLPSSNLDSSQKFAAHLSVSSKSVRSNTDEINDIAKKAQFKKSKLLFVGNQQLSLLNTAKAMYLKSLIKENLQYKFYENNNSKNKLDDMQQGVELFLKNEKRNQGLKNTMIQLLNEKVSFVLQFTTKKAIDADQLYNNAIKLSKTQKNLENKLFLRYQQFPSLKLQSILVFYQGEILNNYIEAYKYKNLTSMPEEQLINMDVNIKAAFFSKKVVYLNIQLEYNQNLLITSKSENSLRFFQISQEESKYFTCVEYILPLAIKNEHSLLVQRFTQTSKSKFYLNSNQAFFKLNNLLIKPCQLLFDIHFDNVNHYKFSAFFSECINQSAYILVDINEKVGGITESFFEKLGLDENYSKQFNKQDSTQLQIDYLIPNFKKLIEAKQQNAITELRFLKEAFLLESYGEKLRSQVKQQSLTSTNWSNIEQTYLFEAEINIQYQDIFGYNYFIIEIKDVKQLLNSKRSQVSSRFRKQEDLEELFELSNLSEIEAIAQSPKISRQQNKFKICYDENSDKGQMKQKIAQDIEAKQKEENILQEQQKQQNQQDISFQQNNILSPNLSNAPWQDQSHIPLQLQHISIQQDFFHKESDNEKSFSVYQSRNVKLDELEEEFKSRNARQKINLHQNKNIQGEKEQSSSNNAFKGIKRSIFYKKYETIVQLTEPIIPTTLKMFIFFQELTYIIALSYFIIILGSAQVDLNRFIGEIDMIQLHAGIMNPHDLYLQIRQPIITYNSFLQAGKITKEEFKELTDPLYENVGIGYYEFKDGFIYWLNNEYLTPFLKDQNITVYYMLHDGSQTYPITQNIREALMGTLSYYYDFKLRFEARLSTANQTYQVYQFANIYNFHFWLEDLTMEVYQYSKNRSVDVSNKWSMIWIIYLMVNICPLFASLFYYRIFNSKFDQFTSLFKYCSSYRMELELERLKYILKIINKNSDLLFNYQFYIDQKEEEIAKQKQEHEQQKVKDIKIQQQFKKISFGIKFILVILGWMVFFGLSLVSNIQIGEYLNKYSATADAYKLIQDMSLYAGTLYRNRDFGLAFANYPYLRPFDVEKFYFTINTGLETIDQFLKFSYTFDSSKYQTSLEFFEFFQSLQEKNICIVLGDENLGFLKQYCEKSLQGTLLLGLFPTLKFISNSISIQMQINNFTKRVEFTKYENEGSLIVLRAFQLMSKQFKIGMVNVTEQQIMICNTISIIFIVYSLLLMAYFLFILMQKLIKDLNLARRFILLIPSTVLFLDDQFDRHVRILIASQEY</sequence>